<gene>
    <name evidence="1" type="ORF">L1857_34575</name>
</gene>
<accession>A0ABY4P566</accession>
<name>A0ABY4P566_9PSEU</name>
<proteinExistence type="predicted"/>
<protein>
    <submittedName>
        <fullName evidence="1">Uncharacterized protein</fullName>
    </submittedName>
</protein>
<dbReference type="Proteomes" id="UP000830158">
    <property type="component" value="Chromosome"/>
</dbReference>
<organism evidence="1 2">
    <name type="scientific">Amycolatopsis thermalba</name>
    <dbReference type="NCBI Taxonomy" id="944492"/>
    <lineage>
        <taxon>Bacteria</taxon>
        <taxon>Bacillati</taxon>
        <taxon>Actinomycetota</taxon>
        <taxon>Actinomycetes</taxon>
        <taxon>Pseudonocardiales</taxon>
        <taxon>Pseudonocardiaceae</taxon>
        <taxon>Amycolatopsis</taxon>
    </lineage>
</organism>
<sequence length="177" mass="19800">MISQHLRHSQQLRGSTYHQLDRVVKDVGDRSTPKFAVDFRGLLKVVPPVDLHAVFEVVEARAQRLGYRTGEVSPDCVERVRPVIFTTAHVPLFAASLYELERDAQGKVCDDVTRLVDMCAGQTPSKHHRVIVARAHPHLRAIVAPLHVLAGVVTRSSHRSRRTDDLSAGLHKQTSRL</sequence>
<keyword evidence="2" id="KW-1185">Reference proteome</keyword>
<evidence type="ECO:0000313" key="2">
    <source>
        <dbReference type="Proteomes" id="UP000830158"/>
    </source>
</evidence>
<dbReference type="RefSeq" id="WP_162831061.1">
    <property type="nucleotide sequence ID" value="NZ_CP091196.1"/>
</dbReference>
<reference evidence="1" key="1">
    <citation type="submission" date="2022-01" db="EMBL/GenBank/DDBJ databases">
        <title>PSI-footprinting approach for the identification of protein synthesis inhibitor producers.</title>
        <authorList>
            <person name="Handel F."/>
            <person name="Kulik A."/>
            <person name="Wex K.W."/>
            <person name="Berscheid A."/>
            <person name="Saur J.S."/>
            <person name="Winkler A."/>
            <person name="Wibberg D."/>
            <person name="Kalinowski J."/>
            <person name="Broetz-Oesterhelt H."/>
            <person name="Mast Y."/>
        </authorList>
    </citation>
    <scope>NUCLEOTIDE SEQUENCE</scope>
    <source>
        <strain evidence="1">KNN 49.3e</strain>
    </source>
</reference>
<dbReference type="EMBL" id="CP091196">
    <property type="protein sequence ID" value="UQS27560.1"/>
    <property type="molecule type" value="Genomic_DNA"/>
</dbReference>
<evidence type="ECO:0000313" key="1">
    <source>
        <dbReference type="EMBL" id="UQS27560.1"/>
    </source>
</evidence>